<dbReference type="GO" id="GO:0015630">
    <property type="term" value="C:microtubule cytoskeleton"/>
    <property type="evidence" value="ECO:0007669"/>
    <property type="project" value="TreeGrafter"/>
</dbReference>
<feature type="compositionally biased region" description="Basic and acidic residues" evidence="2">
    <location>
        <begin position="558"/>
        <end position="570"/>
    </location>
</feature>
<feature type="compositionally biased region" description="Basic and acidic residues" evidence="2">
    <location>
        <begin position="836"/>
        <end position="970"/>
    </location>
</feature>
<evidence type="ECO:0000313" key="3">
    <source>
        <dbReference type="EMBL" id="TCD62727.1"/>
    </source>
</evidence>
<dbReference type="OrthoDB" id="412109at2759"/>
<feature type="compositionally biased region" description="Low complexity" evidence="2">
    <location>
        <begin position="544"/>
        <end position="553"/>
    </location>
</feature>
<feature type="region of interest" description="Disordered" evidence="2">
    <location>
        <begin position="168"/>
        <end position="244"/>
    </location>
</feature>
<dbReference type="STRING" id="92696.A0A4V2MVI7"/>
<feature type="compositionally biased region" description="Basic and acidic residues" evidence="2">
    <location>
        <begin position="1245"/>
        <end position="1263"/>
    </location>
</feature>
<feature type="region of interest" description="Disordered" evidence="2">
    <location>
        <begin position="613"/>
        <end position="729"/>
    </location>
</feature>
<dbReference type="Proteomes" id="UP000292702">
    <property type="component" value="Unassembled WGS sequence"/>
</dbReference>
<feature type="compositionally biased region" description="Low complexity" evidence="2">
    <location>
        <begin position="1180"/>
        <end position="1204"/>
    </location>
</feature>
<feature type="compositionally biased region" description="Low complexity" evidence="2">
    <location>
        <begin position="1141"/>
        <end position="1169"/>
    </location>
</feature>
<evidence type="ECO:0000256" key="2">
    <source>
        <dbReference type="SAM" id="MobiDB-lite"/>
    </source>
</evidence>
<comment type="caution">
    <text evidence="3">The sequence shown here is derived from an EMBL/GenBank/DDBJ whole genome shotgun (WGS) entry which is preliminary data.</text>
</comment>
<dbReference type="GO" id="GO:0000226">
    <property type="term" value="P:microtubule cytoskeleton organization"/>
    <property type="evidence" value="ECO:0007669"/>
    <property type="project" value="TreeGrafter"/>
</dbReference>
<evidence type="ECO:0000256" key="1">
    <source>
        <dbReference type="ARBA" id="ARBA00023054"/>
    </source>
</evidence>
<dbReference type="InterPro" id="IPR051483">
    <property type="entry name" value="MAP7_domain-containing"/>
</dbReference>
<feature type="compositionally biased region" description="Basic and acidic residues" evidence="2">
    <location>
        <begin position="173"/>
        <end position="183"/>
    </location>
</feature>
<feature type="compositionally biased region" description="Low complexity" evidence="2">
    <location>
        <begin position="1121"/>
        <end position="1130"/>
    </location>
</feature>
<evidence type="ECO:0008006" key="5">
    <source>
        <dbReference type="Google" id="ProtNLM"/>
    </source>
</evidence>
<feature type="compositionally biased region" description="Basic and acidic residues" evidence="2">
    <location>
        <begin position="980"/>
        <end position="1062"/>
    </location>
</feature>
<name>A0A4V2MVI7_9APHY</name>
<keyword evidence="1" id="KW-0175">Coiled coil</keyword>
<gene>
    <name evidence="3" type="ORF">EIP91_006525</name>
</gene>
<keyword evidence="4" id="KW-1185">Reference proteome</keyword>
<sequence>MRPFASGFSPISTRLEVWPVQTIALPLRRVRQFTSNIHPPPSRNHPTIVHSPVTIRQSQQPVDTARGINDPGSQEQWKAELRRKVEQDLFPSIEEARRKRDERLEASDLDEEARKHIQDDFEAEMKTFTRVAEEQFRELVDAQMSKGRSKKPSTSSIQGQQDILNQIQAQQRRNSDAGGRDFTEGTLDVGDNDESVPAFSRALRSAPTGRPNRTPNHGFTGQDYFEEPASYSPPKPTQERASTSGIQIATTRHLAYRHEDPNDVDGDWQSPMLPYPEYNGGWVSRKTSMTSLSSTRTRHDSSRVNLPLAEHMPSPSRTMNFAGISPAPSPVASTRRSSNASQTASRSGLAISAPRASAPVPVPHTPTPPPGSPWAPYDSRHRDTYEDSPGPIFRGRDPRGAYDHGYFPSDLYGESSTSSLTRPVRKQPSVTDIPNRRIDTRAPAVAHPASSPISPELPRTPDSFRQGSSYTSSQLRRPESNERGIPIPTSSRPSSRPHLPPQSSPDYPKGSPGSFGNGRQHRGSFASDEIVAPFATSSPRNFTSMRRQNSSGSRRSRRSIDPHSPRDQYLRDSSAFPGGALESYREQSATDTDGSGDEDLSFDVEALYWKQQQERARHKQELLEKEEEARRRIAEAERVAEEARQRELEARRKEEEAKRKEEEARRKEEEVKRMEEEAKRKEEEIRRMAEEVRKREEADAEAKRAEETRRREEEFKKKEEELQRREEDLRRREEYAKKEAELKERELELQRREAEAERWRREKEDEDRRKAAEAAAVEEARRLARVAELVEQERRLEEDNRRLAQIAVAEEERRREKLEEEERREAARVAQALEEAEARRRSEEAERERRKEEEKRDKERRKAEAKAERLRRAELRRAEEEERQKERQKEEEQRQALAEELRRAAEDEKRIAEEEEQRKAEAEEQRKAEEEEQRKAEEEEQRKAEERERQRLADIAEQRRLAAELRRRKEEEEEQATLRMLEEERLESLQHAEEMRLAEEKRQAEVAEEKRRAEEKELERIRQQAAARDARIQAEKAKAAREQERLERARQDQERLEQDRRLAQQTQEEEDRRLAAELERKDKEDLMRREAAQRARILAEQEAHRRAQATRADETGNGRFSSASQAAQQSNPWAIPSHRQGSAASTGSTGSTASGATSSSWETTASAFSNWSNASGSTHTSQSSTASRTPSASTPTASQQARSPTSPPPSASSHTKTSAGWKKASKAYPPSSPSPRPEASTGSHSVEERAWAERQAEHARRQQEQYQRQQAEAQRARLQSEAKVLPKDTVLRIFSEDERKWAELPRLDTLFFTSFPWPMLRKPRSPEDISTEAISAYMLSPYHPKDRLEKDRLKEQIRRWHPDRFNNRYLSKVLDDEREAVRSGAANVIQALNSLLNPGNSSETD</sequence>
<dbReference type="EMBL" id="RWJN01000350">
    <property type="protein sequence ID" value="TCD62727.1"/>
    <property type="molecule type" value="Genomic_DNA"/>
</dbReference>
<proteinExistence type="predicted"/>
<feature type="region of interest" description="Disordered" evidence="2">
    <location>
        <begin position="741"/>
        <end position="777"/>
    </location>
</feature>
<dbReference type="PANTHER" id="PTHR15073">
    <property type="entry name" value="MICROTUBULE-ASSOCIATED PROTEIN"/>
    <property type="match status" value="1"/>
</dbReference>
<feature type="compositionally biased region" description="Polar residues" evidence="2">
    <location>
        <begin position="463"/>
        <end position="475"/>
    </location>
</feature>
<evidence type="ECO:0000313" key="4">
    <source>
        <dbReference type="Proteomes" id="UP000292702"/>
    </source>
</evidence>
<feature type="compositionally biased region" description="Polar residues" evidence="2">
    <location>
        <begin position="331"/>
        <end position="346"/>
    </location>
</feature>
<accession>A0A4V2MVI7</accession>
<dbReference type="PANTHER" id="PTHR15073:SF1">
    <property type="entry name" value="RETICULOCYTE-BINDING PROTEIN HOMOLOG 2A"/>
    <property type="match status" value="1"/>
</dbReference>
<feature type="region of interest" description="Disordered" evidence="2">
    <location>
        <begin position="309"/>
        <end position="599"/>
    </location>
</feature>
<feature type="compositionally biased region" description="Low complexity" evidence="2">
    <location>
        <begin position="486"/>
        <end position="497"/>
    </location>
</feature>
<feature type="region of interest" description="Disordered" evidence="2">
    <location>
        <begin position="811"/>
        <end position="1280"/>
    </location>
</feature>
<reference evidence="3 4" key="1">
    <citation type="submission" date="2018-11" db="EMBL/GenBank/DDBJ databases">
        <title>Genome assembly of Steccherinum ochraceum LE-BIN_3174, the white-rot fungus of the Steccherinaceae family (The Residual Polyporoid clade, Polyporales, Basidiomycota).</title>
        <authorList>
            <person name="Fedorova T.V."/>
            <person name="Glazunova O.A."/>
            <person name="Landesman E.O."/>
            <person name="Moiseenko K.V."/>
            <person name="Psurtseva N.V."/>
            <person name="Savinova O.S."/>
            <person name="Shakhova N.V."/>
            <person name="Tyazhelova T.V."/>
            <person name="Vasina D.V."/>
        </authorList>
    </citation>
    <scope>NUCLEOTIDE SEQUENCE [LARGE SCALE GENOMIC DNA]</scope>
    <source>
        <strain evidence="3 4">LE-BIN_3174</strain>
    </source>
</reference>
<feature type="compositionally biased region" description="Basic and acidic residues" evidence="2">
    <location>
        <begin position="811"/>
        <end position="827"/>
    </location>
</feature>
<feature type="compositionally biased region" description="Polar residues" evidence="2">
    <location>
        <begin position="1170"/>
        <end position="1179"/>
    </location>
</feature>
<feature type="compositionally biased region" description="Low complexity" evidence="2">
    <location>
        <begin position="1264"/>
        <end position="1273"/>
    </location>
</feature>
<protein>
    <recommendedName>
        <fullName evidence="5">J domain-containing protein</fullName>
    </recommendedName>
</protein>
<feature type="compositionally biased region" description="Low complexity" evidence="2">
    <location>
        <begin position="350"/>
        <end position="359"/>
    </location>
</feature>
<feature type="compositionally biased region" description="Basic and acidic residues" evidence="2">
    <location>
        <begin position="1070"/>
        <end position="1116"/>
    </location>
</feature>
<organism evidence="3 4">
    <name type="scientific">Steccherinum ochraceum</name>
    <dbReference type="NCBI Taxonomy" id="92696"/>
    <lineage>
        <taxon>Eukaryota</taxon>
        <taxon>Fungi</taxon>
        <taxon>Dikarya</taxon>
        <taxon>Basidiomycota</taxon>
        <taxon>Agaricomycotina</taxon>
        <taxon>Agaricomycetes</taxon>
        <taxon>Polyporales</taxon>
        <taxon>Steccherinaceae</taxon>
        <taxon>Steccherinum</taxon>
    </lineage>
</organism>
<feature type="compositionally biased region" description="Pro residues" evidence="2">
    <location>
        <begin position="360"/>
        <end position="373"/>
    </location>
</feature>